<evidence type="ECO:0008006" key="4">
    <source>
        <dbReference type="Google" id="ProtNLM"/>
    </source>
</evidence>
<evidence type="ECO:0000256" key="1">
    <source>
        <dbReference type="SAM" id="Phobius"/>
    </source>
</evidence>
<dbReference type="HOGENOM" id="CLU_1659016_0_0_10"/>
<name>G8R3M0_OWEHD</name>
<proteinExistence type="predicted"/>
<keyword evidence="1" id="KW-0812">Transmembrane</keyword>
<dbReference type="KEGG" id="oho:Oweho_2101"/>
<evidence type="ECO:0000313" key="2">
    <source>
        <dbReference type="EMBL" id="AEV33076.1"/>
    </source>
</evidence>
<feature type="transmembrane region" description="Helical" evidence="1">
    <location>
        <begin position="42"/>
        <end position="61"/>
    </location>
</feature>
<dbReference type="EMBL" id="CP003156">
    <property type="protein sequence ID" value="AEV33076.1"/>
    <property type="molecule type" value="Genomic_DNA"/>
</dbReference>
<protein>
    <recommendedName>
        <fullName evidence="4">DUF304 domain-containing protein</fullName>
    </recommendedName>
</protein>
<dbReference type="AlphaFoldDB" id="G8R3M0"/>
<reference evidence="2 3" key="1">
    <citation type="journal article" date="2012" name="Stand. Genomic Sci.">
        <title>Genome sequence of the orange-pigmented seawater bacterium Owenweeksia hongkongensis type strain (UST20020801(T)).</title>
        <authorList>
            <person name="Riedel T."/>
            <person name="Held B."/>
            <person name="Nolan M."/>
            <person name="Lucas S."/>
            <person name="Lapidus A."/>
            <person name="Tice H."/>
            <person name="Del Rio T.G."/>
            <person name="Cheng J.F."/>
            <person name="Han C."/>
            <person name="Tapia R."/>
            <person name="Goodwin L.A."/>
            <person name="Pitluck S."/>
            <person name="Liolios K."/>
            <person name="Mavromatis K."/>
            <person name="Pagani I."/>
            <person name="Ivanova N."/>
            <person name="Mikhailova N."/>
            <person name="Pati A."/>
            <person name="Chen A."/>
            <person name="Palaniappan K."/>
            <person name="Rohde M."/>
            <person name="Tindall B.J."/>
            <person name="Detter J.C."/>
            <person name="Goker M."/>
            <person name="Woyke T."/>
            <person name="Bristow J."/>
            <person name="Eisen J.A."/>
            <person name="Markowitz V."/>
            <person name="Hugenholtz P."/>
            <person name="Klenk H.P."/>
            <person name="Kyrpides N.C."/>
        </authorList>
    </citation>
    <scope>NUCLEOTIDE SEQUENCE</scope>
    <source>
        <strain evidence="3">DSM 17368 / JCM 12287 / NRRL B-23963</strain>
    </source>
</reference>
<sequence length="159" mass="17800">MSIHNQNIKNALRAVIGIMVVVAVIDVIIANTSGSLGAFFKGYSAIIFPVMVVATYAYLGIPIFNFDSDSEVLHIQSHFALGRLFGKELYVPKANIVSFSIDRKRIRKRLTIRYIKNGHEFSEKFGISLLGNKKIEELARQVELIQSTKDTQSGTHLFI</sequence>
<dbReference type="OrthoDB" id="1452926at2"/>
<feature type="transmembrane region" description="Helical" evidence="1">
    <location>
        <begin position="12"/>
        <end position="30"/>
    </location>
</feature>
<dbReference type="RefSeq" id="WP_014202425.1">
    <property type="nucleotide sequence ID" value="NC_016599.1"/>
</dbReference>
<gene>
    <name evidence="2" type="ordered locus">Oweho_2101</name>
</gene>
<accession>G8R3M0</accession>
<evidence type="ECO:0000313" key="3">
    <source>
        <dbReference type="Proteomes" id="UP000005631"/>
    </source>
</evidence>
<keyword evidence="1" id="KW-0472">Membrane</keyword>
<organism evidence="2 3">
    <name type="scientific">Owenweeksia hongkongensis (strain DSM 17368 / CIP 108786 / JCM 12287 / NRRL B-23963 / UST20020801)</name>
    <dbReference type="NCBI Taxonomy" id="926562"/>
    <lineage>
        <taxon>Bacteria</taxon>
        <taxon>Pseudomonadati</taxon>
        <taxon>Bacteroidota</taxon>
        <taxon>Flavobacteriia</taxon>
        <taxon>Flavobacteriales</taxon>
        <taxon>Owenweeksiaceae</taxon>
        <taxon>Owenweeksia</taxon>
    </lineage>
</organism>
<keyword evidence="1" id="KW-1133">Transmembrane helix</keyword>
<dbReference type="Proteomes" id="UP000005631">
    <property type="component" value="Chromosome"/>
</dbReference>
<keyword evidence="3" id="KW-1185">Reference proteome</keyword>